<evidence type="ECO:0000256" key="1">
    <source>
        <dbReference type="SAM" id="MobiDB-lite"/>
    </source>
</evidence>
<name>A0A1V6Q0L3_9EURO</name>
<dbReference type="AlphaFoldDB" id="A0A1V6Q0L3"/>
<comment type="caution">
    <text evidence="2">The sequence shown here is derived from an EMBL/GenBank/DDBJ whole genome shotgun (WGS) entry which is preliminary data.</text>
</comment>
<feature type="compositionally biased region" description="Polar residues" evidence="1">
    <location>
        <begin position="82"/>
        <end position="95"/>
    </location>
</feature>
<reference evidence="3" key="1">
    <citation type="journal article" date="2017" name="Nat. Microbiol.">
        <title>Global analysis of biosynthetic gene clusters reveals vast potential of secondary metabolite production in Penicillium species.</title>
        <authorList>
            <person name="Nielsen J.C."/>
            <person name="Grijseels S."/>
            <person name="Prigent S."/>
            <person name="Ji B."/>
            <person name="Dainat J."/>
            <person name="Nielsen K.F."/>
            <person name="Frisvad J.C."/>
            <person name="Workman M."/>
            <person name="Nielsen J."/>
        </authorList>
    </citation>
    <scope>NUCLEOTIDE SEQUENCE [LARGE SCALE GENOMIC DNA]</scope>
    <source>
        <strain evidence="3">IBT 31811</strain>
    </source>
</reference>
<proteinExistence type="predicted"/>
<evidence type="ECO:0000313" key="3">
    <source>
        <dbReference type="Proteomes" id="UP000191672"/>
    </source>
</evidence>
<gene>
    <name evidence="2" type="ORF">PENANT_c020G03883</name>
</gene>
<evidence type="ECO:0000313" key="2">
    <source>
        <dbReference type="EMBL" id="OQD82771.1"/>
    </source>
</evidence>
<dbReference type="Proteomes" id="UP000191672">
    <property type="component" value="Unassembled WGS sequence"/>
</dbReference>
<sequence length="121" mass="13189">MKAGSNQSCKYRMTHRLASRLFSRQTRLGHLHGCGSPVFCNDPETNSNNGLGLDDTRASFSWAVVGPKILGVADEAEPVSVPSEQSSLTYTTSVANDDDHYQEERHGDDNENGIPLRLALA</sequence>
<accession>A0A1V6Q0L3</accession>
<keyword evidence="3" id="KW-1185">Reference proteome</keyword>
<dbReference type="EMBL" id="MDYN01000020">
    <property type="protein sequence ID" value="OQD82771.1"/>
    <property type="molecule type" value="Genomic_DNA"/>
</dbReference>
<organism evidence="2 3">
    <name type="scientific">Penicillium antarcticum</name>
    <dbReference type="NCBI Taxonomy" id="416450"/>
    <lineage>
        <taxon>Eukaryota</taxon>
        <taxon>Fungi</taxon>
        <taxon>Dikarya</taxon>
        <taxon>Ascomycota</taxon>
        <taxon>Pezizomycotina</taxon>
        <taxon>Eurotiomycetes</taxon>
        <taxon>Eurotiomycetidae</taxon>
        <taxon>Eurotiales</taxon>
        <taxon>Aspergillaceae</taxon>
        <taxon>Penicillium</taxon>
    </lineage>
</organism>
<feature type="region of interest" description="Disordered" evidence="1">
    <location>
        <begin position="76"/>
        <end position="121"/>
    </location>
</feature>
<feature type="compositionally biased region" description="Basic and acidic residues" evidence="1">
    <location>
        <begin position="97"/>
        <end position="109"/>
    </location>
</feature>
<protein>
    <submittedName>
        <fullName evidence="2">Uncharacterized protein</fullName>
    </submittedName>
</protein>